<accession>A0A9P7EIN9</accession>
<evidence type="ECO:0000313" key="4">
    <source>
        <dbReference type="Proteomes" id="UP000807769"/>
    </source>
</evidence>
<keyword evidence="4" id="KW-1185">Reference proteome</keyword>
<evidence type="ECO:0000259" key="2">
    <source>
        <dbReference type="Pfam" id="PF24883"/>
    </source>
</evidence>
<dbReference type="GeneID" id="64638133"/>
<sequence length="272" mass="30978">MVTCTKKTKKCSEHCAMLTSMSSASGIESIRNAQSQVRSKFAMTTELDLTVGLGPKLGTPFSTKKLGGIISDMREDAVKIKACASLLHCQESGEDCHANKVARREAEEERIRAEDHRRFQRELDETRKLDTVLDWLSSKSLNDQCFARQEKNLRGRSQITCQWLFSHDEFLQWQNNPPSSPILWVHGPPGSGKSTLCSSAIEFLAKSSESEVVIFHFYDFAQHLSPEKTLSILATQLLFQYRQRLQKIPDELQKIMRTPESLLERFKTSSRH</sequence>
<keyword evidence="1" id="KW-0677">Repeat</keyword>
<dbReference type="PANTHER" id="PTHR10039">
    <property type="entry name" value="AMELOGENIN"/>
    <property type="match status" value="1"/>
</dbReference>
<dbReference type="SUPFAM" id="SSF52540">
    <property type="entry name" value="P-loop containing nucleoside triphosphate hydrolases"/>
    <property type="match status" value="1"/>
</dbReference>
<dbReference type="InterPro" id="IPR056884">
    <property type="entry name" value="NPHP3-like_N"/>
</dbReference>
<name>A0A9P7EIN9_9AGAM</name>
<evidence type="ECO:0000256" key="1">
    <source>
        <dbReference type="ARBA" id="ARBA00022737"/>
    </source>
</evidence>
<dbReference type="Proteomes" id="UP000807769">
    <property type="component" value="Unassembled WGS sequence"/>
</dbReference>
<dbReference type="Gene3D" id="3.40.50.300">
    <property type="entry name" value="P-loop containing nucleotide triphosphate hydrolases"/>
    <property type="match status" value="1"/>
</dbReference>
<dbReference type="EMBL" id="JABBWG010000005">
    <property type="protein sequence ID" value="KAG1822543.1"/>
    <property type="molecule type" value="Genomic_DNA"/>
</dbReference>
<dbReference type="Pfam" id="PF24883">
    <property type="entry name" value="NPHP3_N"/>
    <property type="match status" value="1"/>
</dbReference>
<feature type="domain" description="Nephrocystin 3-like N-terminal" evidence="2">
    <location>
        <begin position="160"/>
        <end position="256"/>
    </location>
</feature>
<comment type="caution">
    <text evidence="3">The sequence shown here is derived from an EMBL/GenBank/DDBJ whole genome shotgun (WGS) entry which is preliminary data.</text>
</comment>
<gene>
    <name evidence="3" type="ORF">BJ212DRAFT_810876</name>
</gene>
<dbReference type="AlphaFoldDB" id="A0A9P7EIN9"/>
<dbReference type="RefSeq" id="XP_041196949.1">
    <property type="nucleotide sequence ID" value="XM_041344117.1"/>
</dbReference>
<dbReference type="OrthoDB" id="7464126at2759"/>
<reference evidence="3" key="1">
    <citation type="journal article" date="2020" name="New Phytol.">
        <title>Comparative genomics reveals dynamic genome evolution in host specialist ectomycorrhizal fungi.</title>
        <authorList>
            <person name="Lofgren L.A."/>
            <person name="Nguyen N.H."/>
            <person name="Vilgalys R."/>
            <person name="Ruytinx J."/>
            <person name="Liao H.L."/>
            <person name="Branco S."/>
            <person name="Kuo A."/>
            <person name="LaButti K."/>
            <person name="Lipzen A."/>
            <person name="Andreopoulos W."/>
            <person name="Pangilinan J."/>
            <person name="Riley R."/>
            <person name="Hundley H."/>
            <person name="Na H."/>
            <person name="Barry K."/>
            <person name="Grigoriev I.V."/>
            <person name="Stajich J.E."/>
            <person name="Kennedy P.G."/>
        </authorList>
    </citation>
    <scope>NUCLEOTIDE SEQUENCE</scope>
    <source>
        <strain evidence="3">MN1</strain>
    </source>
</reference>
<dbReference type="InterPro" id="IPR027417">
    <property type="entry name" value="P-loop_NTPase"/>
</dbReference>
<proteinExistence type="predicted"/>
<organism evidence="3 4">
    <name type="scientific">Suillus subaureus</name>
    <dbReference type="NCBI Taxonomy" id="48587"/>
    <lineage>
        <taxon>Eukaryota</taxon>
        <taxon>Fungi</taxon>
        <taxon>Dikarya</taxon>
        <taxon>Basidiomycota</taxon>
        <taxon>Agaricomycotina</taxon>
        <taxon>Agaricomycetes</taxon>
        <taxon>Agaricomycetidae</taxon>
        <taxon>Boletales</taxon>
        <taxon>Suillineae</taxon>
        <taxon>Suillaceae</taxon>
        <taxon>Suillus</taxon>
    </lineage>
</organism>
<protein>
    <recommendedName>
        <fullName evidence="2">Nephrocystin 3-like N-terminal domain-containing protein</fullName>
    </recommendedName>
</protein>
<evidence type="ECO:0000313" key="3">
    <source>
        <dbReference type="EMBL" id="KAG1822543.1"/>
    </source>
</evidence>